<accession>A0A0C3PKY7</accession>
<sequence>MSVYNLNHTHLHAGSTMPTVERRPGGKGLPHKPRDGGFSSCNSPSSSAEVKAETTGVLAEMYGILESSTHTHESKSQLNHEALLLLDVARTQRKVFHAEQALATCIAHKYKSMAKLYKYKAGSGEARVHEKDMEVGSLRVAMKKRGLGEPTFDVSVLAGELQPSLESDGTVIEHASSRILAIRLD</sequence>
<dbReference type="OrthoDB" id="2608786at2759"/>
<name>A0A0C3PKY7_PISTI</name>
<proteinExistence type="predicted"/>
<evidence type="ECO:0000313" key="3">
    <source>
        <dbReference type="Proteomes" id="UP000054217"/>
    </source>
</evidence>
<evidence type="ECO:0000256" key="1">
    <source>
        <dbReference type="SAM" id="MobiDB-lite"/>
    </source>
</evidence>
<dbReference type="EMBL" id="KN831954">
    <property type="protein sequence ID" value="KIO09341.1"/>
    <property type="molecule type" value="Genomic_DNA"/>
</dbReference>
<keyword evidence="3" id="KW-1185">Reference proteome</keyword>
<reference evidence="3" key="2">
    <citation type="submission" date="2015-01" db="EMBL/GenBank/DDBJ databases">
        <title>Evolutionary Origins and Diversification of the Mycorrhizal Mutualists.</title>
        <authorList>
            <consortium name="DOE Joint Genome Institute"/>
            <consortium name="Mycorrhizal Genomics Consortium"/>
            <person name="Kohler A."/>
            <person name="Kuo A."/>
            <person name="Nagy L.G."/>
            <person name="Floudas D."/>
            <person name="Copeland A."/>
            <person name="Barry K.W."/>
            <person name="Cichocki N."/>
            <person name="Veneault-Fourrey C."/>
            <person name="LaButti K."/>
            <person name="Lindquist E.A."/>
            <person name="Lipzen A."/>
            <person name="Lundell T."/>
            <person name="Morin E."/>
            <person name="Murat C."/>
            <person name="Riley R."/>
            <person name="Ohm R."/>
            <person name="Sun H."/>
            <person name="Tunlid A."/>
            <person name="Henrissat B."/>
            <person name="Grigoriev I.V."/>
            <person name="Hibbett D.S."/>
            <person name="Martin F."/>
        </authorList>
    </citation>
    <scope>NUCLEOTIDE SEQUENCE [LARGE SCALE GENOMIC DNA]</scope>
    <source>
        <strain evidence="3">Marx 270</strain>
    </source>
</reference>
<dbReference type="InParanoid" id="A0A0C3PKY7"/>
<dbReference type="Proteomes" id="UP000054217">
    <property type="component" value="Unassembled WGS sequence"/>
</dbReference>
<feature type="region of interest" description="Disordered" evidence="1">
    <location>
        <begin position="1"/>
        <end position="52"/>
    </location>
</feature>
<dbReference type="HOGENOM" id="CLU_1461882_0_0_1"/>
<gene>
    <name evidence="2" type="ORF">M404DRAFT_21905</name>
</gene>
<organism evidence="2 3">
    <name type="scientific">Pisolithus tinctorius Marx 270</name>
    <dbReference type="NCBI Taxonomy" id="870435"/>
    <lineage>
        <taxon>Eukaryota</taxon>
        <taxon>Fungi</taxon>
        <taxon>Dikarya</taxon>
        <taxon>Basidiomycota</taxon>
        <taxon>Agaricomycotina</taxon>
        <taxon>Agaricomycetes</taxon>
        <taxon>Agaricomycetidae</taxon>
        <taxon>Boletales</taxon>
        <taxon>Sclerodermatineae</taxon>
        <taxon>Pisolithaceae</taxon>
        <taxon>Pisolithus</taxon>
    </lineage>
</organism>
<dbReference type="AlphaFoldDB" id="A0A0C3PKY7"/>
<evidence type="ECO:0000313" key="2">
    <source>
        <dbReference type="EMBL" id="KIO09341.1"/>
    </source>
</evidence>
<protein>
    <submittedName>
        <fullName evidence="2">Uncharacterized protein</fullName>
    </submittedName>
</protein>
<reference evidence="2 3" key="1">
    <citation type="submission" date="2014-04" db="EMBL/GenBank/DDBJ databases">
        <authorList>
            <consortium name="DOE Joint Genome Institute"/>
            <person name="Kuo A."/>
            <person name="Kohler A."/>
            <person name="Costa M.D."/>
            <person name="Nagy L.G."/>
            <person name="Floudas D."/>
            <person name="Copeland A."/>
            <person name="Barry K.W."/>
            <person name="Cichocki N."/>
            <person name="Veneault-Fourrey C."/>
            <person name="LaButti K."/>
            <person name="Lindquist E.A."/>
            <person name="Lipzen A."/>
            <person name="Lundell T."/>
            <person name="Morin E."/>
            <person name="Murat C."/>
            <person name="Sun H."/>
            <person name="Tunlid A."/>
            <person name="Henrissat B."/>
            <person name="Grigoriev I.V."/>
            <person name="Hibbett D.S."/>
            <person name="Martin F."/>
            <person name="Nordberg H.P."/>
            <person name="Cantor M.N."/>
            <person name="Hua S.X."/>
        </authorList>
    </citation>
    <scope>NUCLEOTIDE SEQUENCE [LARGE SCALE GENOMIC DNA]</scope>
    <source>
        <strain evidence="2 3">Marx 270</strain>
    </source>
</reference>